<name>A0AAV9UM22_9PEZI</name>
<evidence type="ECO:0000313" key="1">
    <source>
        <dbReference type="EMBL" id="KAK6344453.1"/>
    </source>
</evidence>
<protein>
    <submittedName>
        <fullName evidence="1">Uncharacterized protein</fullName>
    </submittedName>
</protein>
<dbReference type="Proteomes" id="UP001375240">
    <property type="component" value="Unassembled WGS sequence"/>
</dbReference>
<dbReference type="AlphaFoldDB" id="A0AAV9UM22"/>
<accession>A0AAV9UM22</accession>
<reference evidence="1 2" key="1">
    <citation type="submission" date="2019-10" db="EMBL/GenBank/DDBJ databases">
        <authorList>
            <person name="Palmer J.M."/>
        </authorList>
    </citation>
    <scope>NUCLEOTIDE SEQUENCE [LARGE SCALE GENOMIC DNA]</scope>
    <source>
        <strain evidence="1 2">TWF696</strain>
    </source>
</reference>
<sequence length="244" mass="27734">MYDTNTATNRILAYLKRMNNVFQKGILQTPAGKPTIYCNGDWAERQDPETDFLRDIHGNIDPRNILLKDFEPYRELLYNSDGTRNKPVTLHWIPDENKYMFIKLPRGNARICSRSTEALTIYNRGKLTVCPTTFDLDNPKKVRWRNIPPADAVDPLAYLGSFMTYSDVIFHETGHMVLGKFVTPEVYTIPECLEAAASTPKIVIGSPQCLYFFGLGATLSRLARTRQNPPPVYLDFSDSMAAQS</sequence>
<proteinExistence type="predicted"/>
<gene>
    <name evidence="1" type="ORF">TWF696_008090</name>
</gene>
<keyword evidence="2" id="KW-1185">Reference proteome</keyword>
<organism evidence="1 2">
    <name type="scientific">Orbilia brochopaga</name>
    <dbReference type="NCBI Taxonomy" id="3140254"/>
    <lineage>
        <taxon>Eukaryota</taxon>
        <taxon>Fungi</taxon>
        <taxon>Dikarya</taxon>
        <taxon>Ascomycota</taxon>
        <taxon>Pezizomycotina</taxon>
        <taxon>Orbiliomycetes</taxon>
        <taxon>Orbiliales</taxon>
        <taxon>Orbiliaceae</taxon>
        <taxon>Orbilia</taxon>
    </lineage>
</organism>
<evidence type="ECO:0000313" key="2">
    <source>
        <dbReference type="Proteomes" id="UP001375240"/>
    </source>
</evidence>
<comment type="caution">
    <text evidence="1">The sequence shown here is derived from an EMBL/GenBank/DDBJ whole genome shotgun (WGS) entry which is preliminary data.</text>
</comment>
<dbReference type="EMBL" id="JAVHNQ010000006">
    <property type="protein sequence ID" value="KAK6344453.1"/>
    <property type="molecule type" value="Genomic_DNA"/>
</dbReference>